<dbReference type="PANTHER" id="PTHR43861:SF1">
    <property type="entry name" value="TRANS-ACONITATE 2-METHYLTRANSFERASE"/>
    <property type="match status" value="1"/>
</dbReference>
<dbReference type="Pfam" id="PF13847">
    <property type="entry name" value="Methyltransf_31"/>
    <property type="match status" value="1"/>
</dbReference>
<accession>A0A853CHB8</accession>
<dbReference type="RefSeq" id="WP_179717930.1">
    <property type="nucleotide sequence ID" value="NZ_JACBZT010000001.1"/>
</dbReference>
<keyword evidence="2" id="KW-0830">Ubiquinone</keyword>
<dbReference type="CDD" id="cd02440">
    <property type="entry name" value="AdoMet_MTases"/>
    <property type="match status" value="1"/>
</dbReference>
<evidence type="ECO:0000313" key="2">
    <source>
        <dbReference type="EMBL" id="NYJ06656.1"/>
    </source>
</evidence>
<protein>
    <submittedName>
        <fullName evidence="2">Ubiquinone/menaquinone biosynthesis C-methylase UbiE</fullName>
    </submittedName>
</protein>
<dbReference type="GO" id="GO:0032259">
    <property type="term" value="P:methylation"/>
    <property type="evidence" value="ECO:0007669"/>
    <property type="project" value="UniProtKB-KW"/>
</dbReference>
<dbReference type="AlphaFoldDB" id="A0A853CHB8"/>
<reference evidence="2 3" key="1">
    <citation type="submission" date="2020-07" db="EMBL/GenBank/DDBJ databases">
        <title>Sequencing the genomes of 1000 actinobacteria strains.</title>
        <authorList>
            <person name="Klenk H.-P."/>
        </authorList>
    </citation>
    <scope>NUCLEOTIDE SEQUENCE [LARGE SCALE GENOMIC DNA]</scope>
    <source>
        <strain evidence="2 3">DSM 104001</strain>
    </source>
</reference>
<dbReference type="InterPro" id="IPR025714">
    <property type="entry name" value="Methyltranfer_dom"/>
</dbReference>
<keyword evidence="3" id="KW-1185">Reference proteome</keyword>
<gene>
    <name evidence="2" type="ORF">GGQ55_002934</name>
</gene>
<sequence length="289" mass="30331">MQPGAHGYVFGSAEPDPELARLAALGEVYGRATEEWLDAAGLEPGMTVVDLGCGPGGVTLAVADRVGPTGRVIGIDTVDRPLRLARHRAAEAGLTHVTFERADITTWRPAGQLDAVVGRFILVHIDDPVAQVALAADLVRPGGVVAFLDVALCTRAAQPELPLLTTYNRWLLETFRRVGRPVDMALRLAAAYTAAGLSRVTLTSAAPAERGGDAVGLGLAGGDVTSLLPLMERVGVTTADEVGPETFERRLRAQAAERDAVLLNPLVVGASARTPVRRAPVPPPRRGQG</sequence>
<keyword evidence="2" id="KW-0808">Transferase</keyword>
<organism evidence="2 3">
    <name type="scientific">Petropleomorpha daqingensis</name>
    <dbReference type="NCBI Taxonomy" id="2026353"/>
    <lineage>
        <taxon>Bacteria</taxon>
        <taxon>Bacillati</taxon>
        <taxon>Actinomycetota</taxon>
        <taxon>Actinomycetes</taxon>
        <taxon>Geodermatophilales</taxon>
        <taxon>Geodermatophilaceae</taxon>
        <taxon>Petropleomorpha</taxon>
    </lineage>
</organism>
<dbReference type="Gene3D" id="3.40.50.150">
    <property type="entry name" value="Vaccinia Virus protein VP39"/>
    <property type="match status" value="1"/>
</dbReference>
<feature type="domain" description="Methyltransferase" evidence="1">
    <location>
        <begin position="43"/>
        <end position="154"/>
    </location>
</feature>
<dbReference type="Proteomes" id="UP000541969">
    <property type="component" value="Unassembled WGS sequence"/>
</dbReference>
<dbReference type="EMBL" id="JACBZT010000001">
    <property type="protein sequence ID" value="NYJ06656.1"/>
    <property type="molecule type" value="Genomic_DNA"/>
</dbReference>
<dbReference type="InterPro" id="IPR029063">
    <property type="entry name" value="SAM-dependent_MTases_sf"/>
</dbReference>
<name>A0A853CHB8_9ACTN</name>
<dbReference type="GO" id="GO:0008168">
    <property type="term" value="F:methyltransferase activity"/>
    <property type="evidence" value="ECO:0007669"/>
    <property type="project" value="UniProtKB-KW"/>
</dbReference>
<evidence type="ECO:0000259" key="1">
    <source>
        <dbReference type="Pfam" id="PF13847"/>
    </source>
</evidence>
<dbReference type="SUPFAM" id="SSF53335">
    <property type="entry name" value="S-adenosyl-L-methionine-dependent methyltransferases"/>
    <property type="match status" value="1"/>
</dbReference>
<comment type="caution">
    <text evidence="2">The sequence shown here is derived from an EMBL/GenBank/DDBJ whole genome shotgun (WGS) entry which is preliminary data.</text>
</comment>
<evidence type="ECO:0000313" key="3">
    <source>
        <dbReference type="Proteomes" id="UP000541969"/>
    </source>
</evidence>
<proteinExistence type="predicted"/>
<keyword evidence="2" id="KW-0489">Methyltransferase</keyword>
<dbReference type="PANTHER" id="PTHR43861">
    <property type="entry name" value="TRANS-ACONITATE 2-METHYLTRANSFERASE-RELATED"/>
    <property type="match status" value="1"/>
</dbReference>